<dbReference type="InterPro" id="IPR008271">
    <property type="entry name" value="Ser/Thr_kinase_AS"/>
</dbReference>
<dbReference type="STRING" id="81824.A9V836"/>
<protein>
    <recommendedName>
        <fullName evidence="2">Protein kinase domain-containing protein</fullName>
    </recommendedName>
</protein>
<dbReference type="SUPFAM" id="SSF56112">
    <property type="entry name" value="Protein kinase-like (PK-like)"/>
    <property type="match status" value="1"/>
</dbReference>
<evidence type="ECO:0000313" key="3">
    <source>
        <dbReference type="EMBL" id="EDQ86200.1"/>
    </source>
</evidence>
<sequence>MTLLRSIYWPAFICLVLLDCKPRCPAIICFTSETTTKLNCSPFRATSTSRLATPAAQCCPDRGVEAWLKPLLPKHATTHPFPHLDAFVDGAIRHNAGVRASATSIKEIINAAPVDLPHMDWTAFRDTATKALSALDQVFKVPEALSARTSQLDLKTTTLATELKAMHDLVSQPNLAPVLHALCAAVTQFPRLSASSPPAPKNPPVNLPAAIDKLVRLQNVGPARSRLLTASNKQIEVLIQAFVDALDAVAQAGIKDTSSRVQRLQQQVKRQPVDRVSTPQSLPSDWKKLCHAHTKLSQFDQNGLDAVAQWQASPDVKHHAWYLAFVHHEAESLVQQLQDMIDWQAQTLSVLTQCKELAARLSQSVDDPAASAHEELAQLNERIRRTMTALNYLPDDMRSGPEQQLREMKAKQATLQRQLQGQSHVDHMVRLAQLLHQHFPALLVFLHPEQSTLGARLRTVLGPDLPASLILEALTEVDRTLSLSSLGQLDLHYNQNHKVYKARAALLNSGEQDLAVKEYAFALQHKQDQCRTFLRELRAMRRLEHPHIIPVLGALVDVHSGHPSAYLVQPWCAQGDLQQWLSKARHLATSTVIAGLMTQLRTALAFMHSKGLVHRDVKLSNVMLDGLEDQPVVRLGDFDIAKAVAEATMLPCTATKASGTEGYVAPEVLFGRGRVGARPAQDAFIFGCVLYNTYMYPQTVPPAQTRSDEVVDQCSWSIRAGDGICSFPHLAAEMCDSTSELHKETRALLATDPKQRPSLFTAGQLAARPVAGPIGPAIDVLRDAPELIPEVAELLQQLSTDGRGPAHLRVQRVKRVENPVLWERYSAKRQEMLHRITNQKHYDELQTAKVDALSGLPALLRDRSCQERLLLHGIRPDRSLRDKIVRLGLDYRFAGSGAGHRFGLGVYQTDHPGKSHQYAKPPNANNERMLIITRALLGHAFVHHSPDSKALAPPLLPHAPNNERYDSVIATPAGEFHEVVMFDNDQVYPELVVYYTAA</sequence>
<keyword evidence="4" id="KW-1185">Reference proteome</keyword>
<accession>A9V836</accession>
<dbReference type="PROSITE" id="PS50011">
    <property type="entry name" value="PROTEIN_KINASE_DOM"/>
    <property type="match status" value="1"/>
</dbReference>
<dbReference type="InterPro" id="IPR012317">
    <property type="entry name" value="Poly(ADP-ribose)pol_cat_dom"/>
</dbReference>
<feature type="domain" description="Protein kinase" evidence="2">
    <location>
        <begin position="475"/>
        <end position="771"/>
    </location>
</feature>
<dbReference type="Gene3D" id="3.90.228.10">
    <property type="match status" value="1"/>
</dbReference>
<dbReference type="InterPro" id="IPR011009">
    <property type="entry name" value="Kinase-like_dom_sf"/>
</dbReference>
<dbReference type="Pfam" id="PF00069">
    <property type="entry name" value="Pkinase"/>
    <property type="match status" value="1"/>
</dbReference>
<dbReference type="Gene3D" id="1.10.510.10">
    <property type="entry name" value="Transferase(Phosphotransferase) domain 1"/>
    <property type="match status" value="1"/>
</dbReference>
<feature type="signal peptide" evidence="1">
    <location>
        <begin position="1"/>
        <end position="26"/>
    </location>
</feature>
<dbReference type="InterPro" id="IPR000719">
    <property type="entry name" value="Prot_kinase_dom"/>
</dbReference>
<organism evidence="3 4">
    <name type="scientific">Monosiga brevicollis</name>
    <name type="common">Choanoflagellate</name>
    <dbReference type="NCBI Taxonomy" id="81824"/>
    <lineage>
        <taxon>Eukaryota</taxon>
        <taxon>Choanoflagellata</taxon>
        <taxon>Craspedida</taxon>
        <taxon>Salpingoecidae</taxon>
        <taxon>Monosiga</taxon>
    </lineage>
</organism>
<name>A9V836_MONBE</name>
<dbReference type="PANTHER" id="PTHR24144">
    <property type="entry name" value="ANKYRIN REPEAT DOMAIN-CONTAINING PROTEIN 49"/>
    <property type="match status" value="1"/>
</dbReference>
<dbReference type="KEGG" id="mbr:MONBRDRAFT_28411"/>
<dbReference type="RefSeq" id="XP_001748870.1">
    <property type="nucleotide sequence ID" value="XM_001748818.1"/>
</dbReference>
<dbReference type="AlphaFoldDB" id="A9V836"/>
<gene>
    <name evidence="3" type="ORF">MONBRDRAFT_28411</name>
</gene>
<reference evidence="3 4" key="1">
    <citation type="journal article" date="2008" name="Nature">
        <title>The genome of the choanoflagellate Monosiga brevicollis and the origin of metazoans.</title>
        <authorList>
            <consortium name="JGI Sequencing"/>
            <person name="King N."/>
            <person name="Westbrook M.J."/>
            <person name="Young S.L."/>
            <person name="Kuo A."/>
            <person name="Abedin M."/>
            <person name="Chapman J."/>
            <person name="Fairclough S."/>
            <person name="Hellsten U."/>
            <person name="Isogai Y."/>
            <person name="Letunic I."/>
            <person name="Marr M."/>
            <person name="Pincus D."/>
            <person name="Putnam N."/>
            <person name="Rokas A."/>
            <person name="Wright K.J."/>
            <person name="Zuzow R."/>
            <person name="Dirks W."/>
            <person name="Good M."/>
            <person name="Goodstein D."/>
            <person name="Lemons D."/>
            <person name="Li W."/>
            <person name="Lyons J.B."/>
            <person name="Morris A."/>
            <person name="Nichols S."/>
            <person name="Richter D.J."/>
            <person name="Salamov A."/>
            <person name="Bork P."/>
            <person name="Lim W.A."/>
            <person name="Manning G."/>
            <person name="Miller W.T."/>
            <person name="McGinnis W."/>
            <person name="Shapiro H."/>
            <person name="Tjian R."/>
            <person name="Grigoriev I.V."/>
            <person name="Rokhsar D."/>
        </authorList>
    </citation>
    <scope>NUCLEOTIDE SEQUENCE [LARGE SCALE GENOMIC DNA]</scope>
    <source>
        <strain evidence="4">MX1 / ATCC 50154</strain>
    </source>
</reference>
<evidence type="ECO:0000256" key="1">
    <source>
        <dbReference type="SAM" id="SignalP"/>
    </source>
</evidence>
<dbReference type="PROSITE" id="PS00108">
    <property type="entry name" value="PROTEIN_KINASE_ST"/>
    <property type="match status" value="1"/>
</dbReference>
<dbReference type="SMART" id="SM00220">
    <property type="entry name" value="S_TKc"/>
    <property type="match status" value="1"/>
</dbReference>
<dbReference type="Pfam" id="PF00644">
    <property type="entry name" value="PARP"/>
    <property type="match status" value="1"/>
</dbReference>
<evidence type="ECO:0000259" key="2">
    <source>
        <dbReference type="PROSITE" id="PS50011"/>
    </source>
</evidence>
<dbReference type="EMBL" id="CH991567">
    <property type="protein sequence ID" value="EDQ86200.1"/>
    <property type="molecule type" value="Genomic_DNA"/>
</dbReference>
<feature type="chain" id="PRO_5002744786" description="Protein kinase domain-containing protein" evidence="1">
    <location>
        <begin position="27"/>
        <end position="998"/>
    </location>
</feature>
<dbReference type="eggNOG" id="KOG0575">
    <property type="taxonomic scope" value="Eukaryota"/>
</dbReference>
<dbReference type="Proteomes" id="UP000001357">
    <property type="component" value="Unassembled WGS sequence"/>
</dbReference>
<dbReference type="GeneID" id="5894153"/>
<keyword evidence="1" id="KW-0732">Signal</keyword>
<dbReference type="GO" id="GO:0005524">
    <property type="term" value="F:ATP binding"/>
    <property type="evidence" value="ECO:0007669"/>
    <property type="project" value="InterPro"/>
</dbReference>
<dbReference type="SUPFAM" id="SSF56399">
    <property type="entry name" value="ADP-ribosylation"/>
    <property type="match status" value="1"/>
</dbReference>
<dbReference type="InParanoid" id="A9V836"/>
<dbReference type="PANTHER" id="PTHR24144:SF5">
    <property type="entry name" value="BTB DOMAIN-CONTAINING PROTEIN"/>
    <property type="match status" value="1"/>
</dbReference>
<dbReference type="eggNOG" id="KOG4177">
    <property type="taxonomic scope" value="Eukaryota"/>
</dbReference>
<dbReference type="GO" id="GO:0004672">
    <property type="term" value="F:protein kinase activity"/>
    <property type="evidence" value="ECO:0007669"/>
    <property type="project" value="InterPro"/>
</dbReference>
<dbReference type="GO" id="GO:0003950">
    <property type="term" value="F:NAD+ poly-ADP-ribosyltransferase activity"/>
    <property type="evidence" value="ECO:0007669"/>
    <property type="project" value="InterPro"/>
</dbReference>
<proteinExistence type="predicted"/>
<evidence type="ECO:0000313" key="4">
    <source>
        <dbReference type="Proteomes" id="UP000001357"/>
    </source>
</evidence>